<evidence type="ECO:0000256" key="5">
    <source>
        <dbReference type="ARBA" id="ARBA00023125"/>
    </source>
</evidence>
<feature type="domain" description="DNA-directed DNA polymerase family B multifunctional" evidence="8">
    <location>
        <begin position="391"/>
        <end position="751"/>
    </location>
</feature>
<feature type="domain" description="DNA-directed DNA polymerase family B exonuclease" evidence="9">
    <location>
        <begin position="158"/>
        <end position="310"/>
    </location>
</feature>
<dbReference type="PANTHER" id="PTHR10322:SF23">
    <property type="entry name" value="DNA POLYMERASE DELTA CATALYTIC SUBUNIT"/>
    <property type="match status" value="1"/>
</dbReference>
<dbReference type="GO" id="GO:0045004">
    <property type="term" value="P:DNA replication proofreading"/>
    <property type="evidence" value="ECO:0007669"/>
    <property type="project" value="TreeGrafter"/>
</dbReference>
<dbReference type="InterPro" id="IPR055208">
    <property type="entry name" value="PolB_insertion"/>
</dbReference>
<dbReference type="OrthoDB" id="5807460at2"/>
<comment type="caution">
    <text evidence="11">The sequence shown here is derived from an EMBL/GenBank/DDBJ whole genome shotgun (WGS) entry which is preliminary data.</text>
</comment>
<evidence type="ECO:0000259" key="9">
    <source>
        <dbReference type="Pfam" id="PF03104"/>
    </source>
</evidence>
<dbReference type="NCBIfam" id="NF004421">
    <property type="entry name" value="PRK05762.1-2"/>
    <property type="match status" value="1"/>
</dbReference>
<dbReference type="GO" id="GO:0003887">
    <property type="term" value="F:DNA-directed DNA polymerase activity"/>
    <property type="evidence" value="ECO:0007669"/>
    <property type="project" value="UniProtKB-KW"/>
</dbReference>
<dbReference type="InterPro" id="IPR017964">
    <property type="entry name" value="DNA-dir_DNA_pol_B_CS"/>
</dbReference>
<protein>
    <recommendedName>
        <fullName evidence="7">DNA polymerase</fullName>
        <ecNumber evidence="7">2.7.7.7</ecNumber>
    </recommendedName>
</protein>
<keyword evidence="12" id="KW-1185">Reference proteome</keyword>
<evidence type="ECO:0000256" key="1">
    <source>
        <dbReference type="ARBA" id="ARBA00005755"/>
    </source>
</evidence>
<dbReference type="Pfam" id="PF22587">
    <property type="entry name" value="DNApolII_insertion"/>
    <property type="match status" value="1"/>
</dbReference>
<dbReference type="Pfam" id="PF03104">
    <property type="entry name" value="DNA_pol_B_exo1"/>
    <property type="match status" value="1"/>
</dbReference>
<dbReference type="SUPFAM" id="SSF56672">
    <property type="entry name" value="DNA/RNA polymerases"/>
    <property type="match status" value="1"/>
</dbReference>
<keyword evidence="3 7" id="KW-0548">Nucleotidyltransferase</keyword>
<accession>A0A2N5X170</accession>
<dbReference type="PRINTS" id="PR00106">
    <property type="entry name" value="DNAPOLB"/>
</dbReference>
<dbReference type="InterPro" id="IPR023211">
    <property type="entry name" value="DNA_pol_palm_dom_sf"/>
</dbReference>
<dbReference type="Pfam" id="PF00136">
    <property type="entry name" value="DNA_pol_B"/>
    <property type="match status" value="1"/>
</dbReference>
<dbReference type="EMBL" id="PKUS01000018">
    <property type="protein sequence ID" value="PLW68234.1"/>
    <property type="molecule type" value="Genomic_DNA"/>
</dbReference>
<dbReference type="Gene3D" id="1.10.132.60">
    <property type="entry name" value="DNA polymerase family B, C-terminal domain"/>
    <property type="match status" value="1"/>
</dbReference>
<evidence type="ECO:0000256" key="2">
    <source>
        <dbReference type="ARBA" id="ARBA00022679"/>
    </source>
</evidence>
<evidence type="ECO:0000256" key="6">
    <source>
        <dbReference type="ARBA" id="ARBA00049244"/>
    </source>
</evidence>
<evidence type="ECO:0000313" key="12">
    <source>
        <dbReference type="Proteomes" id="UP000235005"/>
    </source>
</evidence>
<dbReference type="AlphaFoldDB" id="A0A2N5X170"/>
<dbReference type="Gene3D" id="3.30.70.2250">
    <property type="match status" value="1"/>
</dbReference>
<reference evidence="11 12" key="1">
    <citation type="submission" date="2018-01" db="EMBL/GenBank/DDBJ databases">
        <title>The draft genome sequence of Halioglobus lutimaris HF004.</title>
        <authorList>
            <person name="Du Z.-J."/>
            <person name="Shi M.-J."/>
        </authorList>
    </citation>
    <scope>NUCLEOTIDE SEQUENCE [LARGE SCALE GENOMIC DNA]</scope>
    <source>
        <strain evidence="11 12">HF004</strain>
    </source>
</reference>
<keyword evidence="5 7" id="KW-0238">DNA-binding</keyword>
<dbReference type="InterPro" id="IPR043502">
    <property type="entry name" value="DNA/RNA_pol_sf"/>
</dbReference>
<dbReference type="PANTHER" id="PTHR10322">
    <property type="entry name" value="DNA POLYMERASE CATALYTIC SUBUNIT"/>
    <property type="match status" value="1"/>
</dbReference>
<sequence>MGYDKRAGLSTQTYNGFLLTRNWRDGPGGVELEFWFSTDQGPLCALVRGEQSVFFLADNELDRAQALIGENPGVEIRPLPLRSFSMAAVAGVYCRSYRHSRQLADRLRDAGLEPLEADINPADRFLMERFVTGGAQIQGEASPRGDYLRIENPLIRRSDYRPVLKVASFDIETAMAGVQLFSIAVHGVSASEQQRCVFMLGEGATQDYVQTCSSQENLLQAFLDWLVDFDPDVLIGWNVINFDCWYLQRVADQLGRRLLLGRDRRPAHWRSLDDDGERRAVQCPGRVVLDGIDMLRAAFYSFESFALDNVAHELLGEGKLLHGAGRGEEIGRLFREDKTSLAAYNLKDCELVTRIFETTAMMDFAVARTAMTGLNMDRMGGSVASFDNLYLPRLHRAGYVAPNASADHTASPGGWVLDSTPGIYDHVLVLDFKSLYPSIIRTFAIDPLGLALGASGELGEEACVPGFLDARFARDGHILPDLIQQLWAQRDAARQADDAPLSQAIKIIMNSFYGVLGSPGCRFFDARLATSITRRGHQILQRTRDYIEQAGHRVIYGDTDSVFVWIQTAADDAAAVAAGRGLEVSLNHWWQQQIADEFGLHCALELEFETHYKRFLMPTVRGSDKGSKKRYAGVVAGREGDRLVFKGLENVRTDWTRLARSFQEELYRRVFMEEPFVDFVRQTNLQLLAGQRDGELVYRKRLRRKLDDYQRNVPPHVQAARLYAQRGLAPPSRGSWVEYVITAAGAEPAEMPHAPLDYEHYAERQLQPVADGILGFMGTSFRAIVDKQIDLF</sequence>
<organism evidence="11 12">
    <name type="scientific">Pseudohalioglobus lutimaris</name>
    <dbReference type="NCBI Taxonomy" id="1737061"/>
    <lineage>
        <taxon>Bacteria</taxon>
        <taxon>Pseudomonadati</taxon>
        <taxon>Pseudomonadota</taxon>
        <taxon>Gammaproteobacteria</taxon>
        <taxon>Cellvibrionales</taxon>
        <taxon>Halieaceae</taxon>
        <taxon>Pseudohalioglobus</taxon>
    </lineage>
</organism>
<dbReference type="PROSITE" id="PS00116">
    <property type="entry name" value="DNA_POLYMERASE_B"/>
    <property type="match status" value="1"/>
</dbReference>
<keyword evidence="7" id="KW-0235">DNA replication</keyword>
<keyword evidence="4 7" id="KW-0239">DNA-directed DNA polymerase</keyword>
<dbReference type="InterPro" id="IPR036397">
    <property type="entry name" value="RNaseH_sf"/>
</dbReference>
<dbReference type="Gene3D" id="3.90.1600.10">
    <property type="entry name" value="Palm domain of DNA polymerase"/>
    <property type="match status" value="2"/>
</dbReference>
<feature type="domain" description="DNA polymerase II insertion" evidence="10">
    <location>
        <begin position="52"/>
        <end position="112"/>
    </location>
</feature>
<dbReference type="SMART" id="SM00486">
    <property type="entry name" value="POLBc"/>
    <property type="match status" value="1"/>
</dbReference>
<keyword evidence="2 7" id="KW-0808">Transferase</keyword>
<evidence type="ECO:0000256" key="7">
    <source>
        <dbReference type="RuleBase" id="RU000442"/>
    </source>
</evidence>
<dbReference type="GO" id="GO:0000166">
    <property type="term" value="F:nucleotide binding"/>
    <property type="evidence" value="ECO:0007669"/>
    <property type="project" value="InterPro"/>
</dbReference>
<comment type="similarity">
    <text evidence="1 7">Belongs to the DNA polymerase type-B family.</text>
</comment>
<evidence type="ECO:0000259" key="8">
    <source>
        <dbReference type="Pfam" id="PF00136"/>
    </source>
</evidence>
<name>A0A2N5X170_9GAMM</name>
<dbReference type="InterPro" id="IPR012337">
    <property type="entry name" value="RNaseH-like_sf"/>
</dbReference>
<dbReference type="GO" id="GO:0003677">
    <property type="term" value="F:DNA binding"/>
    <property type="evidence" value="ECO:0007669"/>
    <property type="project" value="UniProtKB-KW"/>
</dbReference>
<dbReference type="GO" id="GO:0008296">
    <property type="term" value="F:3'-5'-DNA exonuclease activity"/>
    <property type="evidence" value="ECO:0007669"/>
    <property type="project" value="TreeGrafter"/>
</dbReference>
<dbReference type="Proteomes" id="UP000235005">
    <property type="component" value="Unassembled WGS sequence"/>
</dbReference>
<dbReference type="EC" id="2.7.7.7" evidence="7"/>
<dbReference type="FunFam" id="3.90.1600.10:FF:000030">
    <property type="entry name" value="DNA polymerase II"/>
    <property type="match status" value="1"/>
</dbReference>
<evidence type="ECO:0000259" key="10">
    <source>
        <dbReference type="Pfam" id="PF22587"/>
    </source>
</evidence>
<dbReference type="Gene3D" id="2.40.50.590">
    <property type="match status" value="1"/>
</dbReference>
<gene>
    <name evidence="11" type="ORF">C0039_13700</name>
</gene>
<dbReference type="GO" id="GO:0009432">
    <property type="term" value="P:SOS response"/>
    <property type="evidence" value="ECO:0007669"/>
    <property type="project" value="TreeGrafter"/>
</dbReference>
<comment type="catalytic activity">
    <reaction evidence="6 7">
        <text>DNA(n) + a 2'-deoxyribonucleoside 5'-triphosphate = DNA(n+1) + diphosphate</text>
        <dbReference type="Rhea" id="RHEA:22508"/>
        <dbReference type="Rhea" id="RHEA-COMP:17339"/>
        <dbReference type="Rhea" id="RHEA-COMP:17340"/>
        <dbReference type="ChEBI" id="CHEBI:33019"/>
        <dbReference type="ChEBI" id="CHEBI:61560"/>
        <dbReference type="ChEBI" id="CHEBI:173112"/>
        <dbReference type="EC" id="2.7.7.7"/>
    </reaction>
</comment>
<dbReference type="Pfam" id="PF21474">
    <property type="entry name" value="DNApolII_N"/>
    <property type="match status" value="1"/>
</dbReference>
<dbReference type="InterPro" id="IPR006172">
    <property type="entry name" value="DNA-dir_DNA_pol_B"/>
</dbReference>
<dbReference type="CDD" id="cd05537">
    <property type="entry name" value="POLBc_Pol_II"/>
    <property type="match status" value="1"/>
</dbReference>
<evidence type="ECO:0000256" key="3">
    <source>
        <dbReference type="ARBA" id="ARBA00022695"/>
    </source>
</evidence>
<dbReference type="InterPro" id="IPR042087">
    <property type="entry name" value="DNA_pol_B_thumb"/>
</dbReference>
<evidence type="ECO:0000256" key="4">
    <source>
        <dbReference type="ARBA" id="ARBA00022932"/>
    </source>
</evidence>
<evidence type="ECO:0000313" key="11">
    <source>
        <dbReference type="EMBL" id="PLW68234.1"/>
    </source>
</evidence>
<dbReference type="InterPro" id="IPR006134">
    <property type="entry name" value="DNA-dir_DNA_pol_B_multi_dom"/>
</dbReference>
<proteinExistence type="inferred from homology"/>
<dbReference type="Gene3D" id="3.30.420.10">
    <property type="entry name" value="Ribonuclease H-like superfamily/Ribonuclease H"/>
    <property type="match status" value="1"/>
</dbReference>
<dbReference type="InterPro" id="IPR006133">
    <property type="entry name" value="DNA-dir_DNA_pol_B_exonuc"/>
</dbReference>
<dbReference type="InterPro" id="IPR050240">
    <property type="entry name" value="DNA_pol_type-B"/>
</dbReference>
<dbReference type="SUPFAM" id="SSF53098">
    <property type="entry name" value="Ribonuclease H-like"/>
    <property type="match status" value="1"/>
</dbReference>